<dbReference type="InterPro" id="IPR043216">
    <property type="entry name" value="PAP-like"/>
</dbReference>
<dbReference type="AlphaFoldDB" id="A0A8S1HFF1"/>
<sequence length="402" mass="45061">MTAEPPSLWHKISTTSYLKVSFALFEKPLNGIKDSLFYAPQNLSLVALVVPSPSSMSFFHGQQTIRVLEPALDPSTVNVNGRAVLLSILLLYGFGAAGYIVPTLCGVAQRGFFCDDDTIRYEFRHDTVTTVQLILYNLVLNAVTVIVTEYYRMNQIEKAIRVPKYKWRDSHLHVLFVRLVTYFGYSQIGFVMNLTLNVATKHMVGRLRPHFLDVCHLANDTCVIANQHKYIIDYSCTGNPEQVLDARKSFYSGHSCISMYCAVWSALYIQARLSGALQNNVVVPLLQTIMIITGLGISFSRITDNKHHWSDVLVGIAIGVFIAIYNCLFWTKIFSNNKEEEENAPLIISRQIPTTAVQLEIEHEDFNNLAPAPVRPTRSDASALTAVTILQDNSRHGSHSSD</sequence>
<feature type="transmembrane region" description="Helical" evidence="6">
    <location>
        <begin position="133"/>
        <end position="151"/>
    </location>
</feature>
<protein>
    <recommendedName>
        <fullName evidence="7">Phosphatidic acid phosphatase type 2/haloperoxidase domain-containing protein</fullName>
    </recommendedName>
</protein>
<dbReference type="Gene3D" id="1.20.144.10">
    <property type="entry name" value="Phosphatidic acid phosphatase type 2/haloperoxidase"/>
    <property type="match status" value="1"/>
</dbReference>
<evidence type="ECO:0000256" key="3">
    <source>
        <dbReference type="ARBA" id="ARBA00022692"/>
    </source>
</evidence>
<evidence type="ECO:0000313" key="8">
    <source>
        <dbReference type="EMBL" id="CAD6193985.1"/>
    </source>
</evidence>
<dbReference type="CDD" id="cd03384">
    <property type="entry name" value="PAP2_wunen"/>
    <property type="match status" value="1"/>
</dbReference>
<evidence type="ECO:0000256" key="2">
    <source>
        <dbReference type="ARBA" id="ARBA00008816"/>
    </source>
</evidence>
<dbReference type="InterPro" id="IPR036938">
    <property type="entry name" value="PAP2/HPO_sf"/>
</dbReference>
<evidence type="ECO:0000256" key="5">
    <source>
        <dbReference type="ARBA" id="ARBA00023136"/>
    </source>
</evidence>
<dbReference type="GO" id="GO:0007165">
    <property type="term" value="P:signal transduction"/>
    <property type="evidence" value="ECO:0007669"/>
    <property type="project" value="TreeGrafter"/>
</dbReference>
<dbReference type="GO" id="GO:0008195">
    <property type="term" value="F:phosphatidate phosphatase activity"/>
    <property type="evidence" value="ECO:0007669"/>
    <property type="project" value="TreeGrafter"/>
</dbReference>
<feature type="transmembrane region" description="Helical" evidence="6">
    <location>
        <begin position="172"/>
        <end position="196"/>
    </location>
</feature>
<evidence type="ECO:0000313" key="9">
    <source>
        <dbReference type="Proteomes" id="UP000835052"/>
    </source>
</evidence>
<dbReference type="InterPro" id="IPR000326">
    <property type="entry name" value="PAP2/HPO"/>
</dbReference>
<organism evidence="8 9">
    <name type="scientific">Caenorhabditis auriculariae</name>
    <dbReference type="NCBI Taxonomy" id="2777116"/>
    <lineage>
        <taxon>Eukaryota</taxon>
        <taxon>Metazoa</taxon>
        <taxon>Ecdysozoa</taxon>
        <taxon>Nematoda</taxon>
        <taxon>Chromadorea</taxon>
        <taxon>Rhabditida</taxon>
        <taxon>Rhabditina</taxon>
        <taxon>Rhabditomorpha</taxon>
        <taxon>Rhabditoidea</taxon>
        <taxon>Rhabditidae</taxon>
        <taxon>Peloderinae</taxon>
        <taxon>Caenorhabditis</taxon>
    </lineage>
</organism>
<evidence type="ECO:0000256" key="1">
    <source>
        <dbReference type="ARBA" id="ARBA00004141"/>
    </source>
</evidence>
<dbReference type="SMART" id="SM00014">
    <property type="entry name" value="acidPPc"/>
    <property type="match status" value="1"/>
</dbReference>
<dbReference type="GO" id="GO:0046839">
    <property type="term" value="P:phospholipid dephosphorylation"/>
    <property type="evidence" value="ECO:0007669"/>
    <property type="project" value="TreeGrafter"/>
</dbReference>
<keyword evidence="9" id="KW-1185">Reference proteome</keyword>
<evidence type="ECO:0000256" key="4">
    <source>
        <dbReference type="ARBA" id="ARBA00022989"/>
    </source>
</evidence>
<keyword evidence="4 6" id="KW-1133">Transmembrane helix</keyword>
<feature type="transmembrane region" description="Helical" evidence="6">
    <location>
        <begin position="250"/>
        <end position="269"/>
    </location>
</feature>
<name>A0A8S1HFF1_9PELO</name>
<dbReference type="GO" id="GO:0006644">
    <property type="term" value="P:phospholipid metabolic process"/>
    <property type="evidence" value="ECO:0007669"/>
    <property type="project" value="InterPro"/>
</dbReference>
<feature type="transmembrane region" description="Helical" evidence="6">
    <location>
        <begin position="281"/>
        <end position="300"/>
    </location>
</feature>
<accession>A0A8S1HFF1</accession>
<dbReference type="SUPFAM" id="SSF48317">
    <property type="entry name" value="Acid phosphatase/Vanadium-dependent haloperoxidase"/>
    <property type="match status" value="1"/>
</dbReference>
<dbReference type="OrthoDB" id="8907274at2759"/>
<gene>
    <name evidence="8" type="ORF">CAUJ_LOCUS9904</name>
</gene>
<dbReference type="GO" id="GO:0005886">
    <property type="term" value="C:plasma membrane"/>
    <property type="evidence" value="ECO:0007669"/>
    <property type="project" value="TreeGrafter"/>
</dbReference>
<proteinExistence type="inferred from homology"/>
<keyword evidence="5 6" id="KW-0472">Membrane</keyword>
<dbReference type="EMBL" id="CAJGYM010000040">
    <property type="protein sequence ID" value="CAD6193985.1"/>
    <property type="molecule type" value="Genomic_DNA"/>
</dbReference>
<feature type="transmembrane region" description="Helical" evidence="6">
    <location>
        <begin position="83"/>
        <end position="101"/>
    </location>
</feature>
<reference evidence="8" key="1">
    <citation type="submission" date="2020-10" db="EMBL/GenBank/DDBJ databases">
        <authorList>
            <person name="Kikuchi T."/>
        </authorList>
    </citation>
    <scope>NUCLEOTIDE SEQUENCE</scope>
    <source>
        <strain evidence="8">NKZ352</strain>
    </source>
</reference>
<comment type="similarity">
    <text evidence="2">Belongs to the PA-phosphatase related phosphoesterase family.</text>
</comment>
<dbReference type="Proteomes" id="UP000835052">
    <property type="component" value="Unassembled WGS sequence"/>
</dbReference>
<dbReference type="PANTHER" id="PTHR10165">
    <property type="entry name" value="LIPID PHOSPHATE PHOSPHATASE"/>
    <property type="match status" value="1"/>
</dbReference>
<comment type="caution">
    <text evidence="8">The sequence shown here is derived from an EMBL/GenBank/DDBJ whole genome shotgun (WGS) entry which is preliminary data.</text>
</comment>
<dbReference type="PANTHER" id="PTHR10165:SF103">
    <property type="entry name" value="PHOSPHOLIPID PHOSPHATASE HOMOLOG 1.2 HOMOLOG"/>
    <property type="match status" value="1"/>
</dbReference>
<feature type="transmembrane region" description="Helical" evidence="6">
    <location>
        <begin position="312"/>
        <end position="331"/>
    </location>
</feature>
<keyword evidence="3 6" id="KW-0812">Transmembrane</keyword>
<dbReference type="Pfam" id="PF01569">
    <property type="entry name" value="PAP2"/>
    <property type="match status" value="1"/>
</dbReference>
<evidence type="ECO:0000256" key="6">
    <source>
        <dbReference type="SAM" id="Phobius"/>
    </source>
</evidence>
<evidence type="ECO:0000259" key="7">
    <source>
        <dbReference type="SMART" id="SM00014"/>
    </source>
</evidence>
<comment type="subcellular location">
    <subcellularLocation>
        <location evidence="1">Membrane</location>
        <topology evidence="1">Multi-pass membrane protein</topology>
    </subcellularLocation>
</comment>
<feature type="domain" description="Phosphatidic acid phosphatase type 2/haloperoxidase" evidence="7">
    <location>
        <begin position="183"/>
        <end position="327"/>
    </location>
</feature>